<dbReference type="InterPro" id="IPR036271">
    <property type="entry name" value="Tet_transcr_reg_TetR-rel_C_sf"/>
</dbReference>
<dbReference type="PRINTS" id="PR00455">
    <property type="entry name" value="HTHTETR"/>
</dbReference>
<gene>
    <name evidence="7" type="ORF">HT576_14305</name>
</gene>
<evidence type="ECO:0000256" key="3">
    <source>
        <dbReference type="ARBA" id="ARBA00023125"/>
    </source>
</evidence>
<keyword evidence="3 5" id="KW-0238">DNA-binding</keyword>
<keyword evidence="4" id="KW-0804">Transcription</keyword>
<sequence length="204" mass="23183">MTETTATTDELMEATYAALCKHGYASLRMRDIAAESSKSKATLHYHYESKQNLLYALLDYLTDSFAERVETLEGETPAERILALVDIYLEPAADDSLPEFRTALLEIKAQGPYDDRFRAELAEFDRMLRGRIRSLIEDGQDEGVFRPDVDPDETAEFIVTALNGAQTRHVAVDHPLERTRSALETYVRRELLAADADETEERFE</sequence>
<proteinExistence type="predicted"/>
<dbReference type="InterPro" id="IPR009057">
    <property type="entry name" value="Homeodomain-like_sf"/>
</dbReference>
<dbReference type="InterPro" id="IPR039538">
    <property type="entry name" value="BetI_C"/>
</dbReference>
<dbReference type="OrthoDB" id="135877at2157"/>
<dbReference type="SUPFAM" id="SSF46689">
    <property type="entry name" value="Homeodomain-like"/>
    <property type="match status" value="1"/>
</dbReference>
<evidence type="ECO:0000256" key="5">
    <source>
        <dbReference type="PROSITE-ProRule" id="PRU00335"/>
    </source>
</evidence>
<keyword evidence="1" id="KW-0678">Repressor</keyword>
<name>A0A8J8KFC2_9EURY</name>
<dbReference type="PANTHER" id="PTHR47506">
    <property type="entry name" value="TRANSCRIPTIONAL REGULATORY PROTEIN"/>
    <property type="match status" value="1"/>
</dbReference>
<evidence type="ECO:0000259" key="6">
    <source>
        <dbReference type="PROSITE" id="PS50977"/>
    </source>
</evidence>
<dbReference type="EMBL" id="JABURA010000001">
    <property type="protein sequence ID" value="NUB92188.1"/>
    <property type="molecule type" value="Genomic_DNA"/>
</dbReference>
<protein>
    <submittedName>
        <fullName evidence="7">TetR/AcrR family transcriptional regulator</fullName>
    </submittedName>
</protein>
<feature type="domain" description="HTH tetR-type" evidence="6">
    <location>
        <begin position="5"/>
        <end position="65"/>
    </location>
</feature>
<comment type="caution">
    <text evidence="7">The sequence shown here is derived from an EMBL/GenBank/DDBJ whole genome shotgun (WGS) entry which is preliminary data.</text>
</comment>
<dbReference type="AlphaFoldDB" id="A0A8J8KFC2"/>
<dbReference type="RefSeq" id="WP_174702382.1">
    <property type="nucleotide sequence ID" value="NZ_JABURA010000001.1"/>
</dbReference>
<dbReference type="Pfam" id="PF00440">
    <property type="entry name" value="TetR_N"/>
    <property type="match status" value="1"/>
</dbReference>
<evidence type="ECO:0000313" key="8">
    <source>
        <dbReference type="Proteomes" id="UP000728647"/>
    </source>
</evidence>
<organism evidence="7 8">
    <name type="scientific">Haloterrigena gelatinilytica</name>
    <dbReference type="NCBI Taxonomy" id="2741724"/>
    <lineage>
        <taxon>Archaea</taxon>
        <taxon>Methanobacteriati</taxon>
        <taxon>Methanobacteriota</taxon>
        <taxon>Stenosarchaea group</taxon>
        <taxon>Halobacteria</taxon>
        <taxon>Halobacteriales</taxon>
        <taxon>Natrialbaceae</taxon>
        <taxon>Haloterrigena</taxon>
    </lineage>
</organism>
<accession>A0A8J8KFC2</accession>
<dbReference type="SUPFAM" id="SSF48498">
    <property type="entry name" value="Tetracyclin repressor-like, C-terminal domain"/>
    <property type="match status" value="1"/>
</dbReference>
<dbReference type="InterPro" id="IPR001647">
    <property type="entry name" value="HTH_TetR"/>
</dbReference>
<evidence type="ECO:0000256" key="4">
    <source>
        <dbReference type="ARBA" id="ARBA00023163"/>
    </source>
</evidence>
<reference evidence="7" key="1">
    <citation type="submission" date="2020-06" db="EMBL/GenBank/DDBJ databases">
        <title>Haloterrigena sp. nov., an extremely halophilic archaeon isolated from a saline sediment.</title>
        <authorList>
            <person name="Liu B.-B."/>
        </authorList>
    </citation>
    <scope>NUCLEOTIDE SEQUENCE</scope>
    <source>
        <strain evidence="7">SYSU A121-1</strain>
    </source>
</reference>
<evidence type="ECO:0000313" key="7">
    <source>
        <dbReference type="EMBL" id="NUB92188.1"/>
    </source>
</evidence>
<feature type="DNA-binding region" description="H-T-H motif" evidence="5">
    <location>
        <begin position="28"/>
        <end position="47"/>
    </location>
</feature>
<dbReference type="PANTHER" id="PTHR47506:SF6">
    <property type="entry name" value="HTH-TYPE TRANSCRIPTIONAL REPRESSOR NEMR"/>
    <property type="match status" value="1"/>
</dbReference>
<evidence type="ECO:0000256" key="2">
    <source>
        <dbReference type="ARBA" id="ARBA00023015"/>
    </source>
</evidence>
<dbReference type="Proteomes" id="UP000728647">
    <property type="component" value="Unassembled WGS sequence"/>
</dbReference>
<dbReference type="GO" id="GO:0003677">
    <property type="term" value="F:DNA binding"/>
    <property type="evidence" value="ECO:0007669"/>
    <property type="project" value="UniProtKB-UniRule"/>
</dbReference>
<keyword evidence="2" id="KW-0805">Transcription regulation</keyword>
<dbReference type="Pfam" id="PF13977">
    <property type="entry name" value="TetR_C_6"/>
    <property type="match status" value="1"/>
</dbReference>
<dbReference type="Gene3D" id="1.10.357.10">
    <property type="entry name" value="Tetracycline Repressor, domain 2"/>
    <property type="match status" value="1"/>
</dbReference>
<evidence type="ECO:0000256" key="1">
    <source>
        <dbReference type="ARBA" id="ARBA00022491"/>
    </source>
</evidence>
<dbReference type="PROSITE" id="PS50977">
    <property type="entry name" value="HTH_TETR_2"/>
    <property type="match status" value="1"/>
</dbReference>